<comment type="caution">
    <text evidence="5">The sequence shown here is derived from an EMBL/GenBank/DDBJ whole genome shotgun (WGS) entry which is preliminary data.</text>
</comment>
<dbReference type="EMBL" id="MLYV02001160">
    <property type="protein sequence ID" value="PSR72515.1"/>
    <property type="molecule type" value="Genomic_DNA"/>
</dbReference>
<reference evidence="5 6" key="1">
    <citation type="submission" date="2018-02" db="EMBL/GenBank/DDBJ databases">
        <title>Genome sequence of the basidiomycete white-rot fungus Phlebia centrifuga.</title>
        <authorList>
            <person name="Granchi Z."/>
            <person name="Peng M."/>
            <person name="de Vries R.P."/>
            <person name="Hilden K."/>
            <person name="Makela M.R."/>
            <person name="Grigoriev I."/>
            <person name="Riley R."/>
        </authorList>
    </citation>
    <scope>NUCLEOTIDE SEQUENCE [LARGE SCALE GENOMIC DNA]</scope>
    <source>
        <strain evidence="5 6">FBCC195</strain>
    </source>
</reference>
<feature type="compositionally biased region" description="Polar residues" evidence="3">
    <location>
        <begin position="1"/>
        <end position="12"/>
    </location>
</feature>
<dbReference type="Pfam" id="PF07653">
    <property type="entry name" value="SH3_2"/>
    <property type="match status" value="1"/>
</dbReference>
<feature type="compositionally biased region" description="Polar residues" evidence="3">
    <location>
        <begin position="257"/>
        <end position="266"/>
    </location>
</feature>
<sequence>MASAVAQETQQEVPRLTLSVDQSASTSPFPSPGSPFLPPPKLGAHEFASKLSPVDHIMRTAHTKRRSKEGDNGEATTDGQATPTITTPNSPPVTPTPHTFRLQQQITPVTIPDLTQSSSLTTPDKLFQRESLTSSRPAPPSPALSRRTSAALSRRSTASTRSRAHSRVTSFSQQQPEESAHRTEASSSTVSPTKRRSLLIKIRDFAFPQSDNRHFGRGSDVPRANRPRRRESTSSTSSSSADGEQEVEEEQWHDTRTIFQLNTLSSHFWGGKSGESEESAAGPSRTDFDRNFEASPTDENSQEDYDDTEEDDYVPPGEDGPLVSGTYRALYSFDPEGTAEMALEEEQVVHVIGRGGGVGWAIVEKEDGGHALVPESYLELVQADDTDGQE</sequence>
<feature type="compositionally biased region" description="Polar residues" evidence="3">
    <location>
        <begin position="168"/>
        <end position="177"/>
    </location>
</feature>
<keyword evidence="6" id="KW-1185">Reference proteome</keyword>
<dbReference type="Proteomes" id="UP000186601">
    <property type="component" value="Unassembled WGS sequence"/>
</dbReference>
<dbReference type="SMART" id="SM00326">
    <property type="entry name" value="SH3"/>
    <property type="match status" value="1"/>
</dbReference>
<dbReference type="AlphaFoldDB" id="A0A2R6NJE9"/>
<evidence type="ECO:0000256" key="2">
    <source>
        <dbReference type="PROSITE-ProRule" id="PRU00192"/>
    </source>
</evidence>
<accession>A0A2R6NJE9</accession>
<name>A0A2R6NJE9_9APHY</name>
<keyword evidence="1 2" id="KW-0728">SH3 domain</keyword>
<proteinExistence type="predicted"/>
<gene>
    <name evidence="5" type="ORF">PHLCEN_2v11615</name>
</gene>
<evidence type="ECO:0000313" key="6">
    <source>
        <dbReference type="Proteomes" id="UP000186601"/>
    </source>
</evidence>
<dbReference type="InterPro" id="IPR036028">
    <property type="entry name" value="SH3-like_dom_sf"/>
</dbReference>
<organism evidence="5 6">
    <name type="scientific">Hermanssonia centrifuga</name>
    <dbReference type="NCBI Taxonomy" id="98765"/>
    <lineage>
        <taxon>Eukaryota</taxon>
        <taxon>Fungi</taxon>
        <taxon>Dikarya</taxon>
        <taxon>Basidiomycota</taxon>
        <taxon>Agaricomycotina</taxon>
        <taxon>Agaricomycetes</taxon>
        <taxon>Polyporales</taxon>
        <taxon>Meruliaceae</taxon>
        <taxon>Hermanssonia</taxon>
    </lineage>
</organism>
<evidence type="ECO:0000259" key="4">
    <source>
        <dbReference type="PROSITE" id="PS50002"/>
    </source>
</evidence>
<dbReference type="STRING" id="98765.A0A2R6NJE9"/>
<feature type="region of interest" description="Disordered" evidence="3">
    <location>
        <begin position="209"/>
        <end position="323"/>
    </location>
</feature>
<dbReference type="Gene3D" id="2.30.30.40">
    <property type="entry name" value="SH3 Domains"/>
    <property type="match status" value="1"/>
</dbReference>
<dbReference type="InterPro" id="IPR001452">
    <property type="entry name" value="SH3_domain"/>
</dbReference>
<evidence type="ECO:0000256" key="1">
    <source>
        <dbReference type="ARBA" id="ARBA00022443"/>
    </source>
</evidence>
<feature type="compositionally biased region" description="Low complexity" evidence="3">
    <location>
        <begin position="143"/>
        <end position="161"/>
    </location>
</feature>
<protein>
    <recommendedName>
        <fullName evidence="4">SH3 domain-containing protein</fullName>
    </recommendedName>
</protein>
<feature type="compositionally biased region" description="Polar residues" evidence="3">
    <location>
        <begin position="101"/>
        <end position="122"/>
    </location>
</feature>
<feature type="compositionally biased region" description="Pro residues" evidence="3">
    <location>
        <begin position="29"/>
        <end position="41"/>
    </location>
</feature>
<evidence type="ECO:0000313" key="5">
    <source>
        <dbReference type="EMBL" id="PSR72515.1"/>
    </source>
</evidence>
<feature type="compositionally biased region" description="Acidic residues" evidence="3">
    <location>
        <begin position="300"/>
        <end position="313"/>
    </location>
</feature>
<evidence type="ECO:0000256" key="3">
    <source>
        <dbReference type="SAM" id="MobiDB-lite"/>
    </source>
</evidence>
<feature type="region of interest" description="Disordered" evidence="3">
    <location>
        <begin position="1"/>
        <end position="195"/>
    </location>
</feature>
<dbReference type="OrthoDB" id="19092at2759"/>
<dbReference type="PROSITE" id="PS50002">
    <property type="entry name" value="SH3"/>
    <property type="match status" value="1"/>
</dbReference>
<feature type="domain" description="SH3" evidence="4">
    <location>
        <begin position="322"/>
        <end position="383"/>
    </location>
</feature>
<dbReference type="SUPFAM" id="SSF50044">
    <property type="entry name" value="SH3-domain"/>
    <property type="match status" value="1"/>
</dbReference>